<keyword evidence="9 11" id="KW-0443">Lipid metabolism</keyword>
<dbReference type="HAMAP" id="MF_00392">
    <property type="entry name" value="LpxB"/>
    <property type="match status" value="1"/>
</dbReference>
<dbReference type="UniPathway" id="UPA00973"/>
<evidence type="ECO:0000256" key="6">
    <source>
        <dbReference type="ARBA" id="ARBA00022556"/>
    </source>
</evidence>
<dbReference type="GO" id="GO:0008915">
    <property type="term" value="F:lipid-A-disaccharide synthase activity"/>
    <property type="evidence" value="ECO:0007669"/>
    <property type="project" value="UniProtKB-UniRule"/>
</dbReference>
<evidence type="ECO:0000256" key="1">
    <source>
        <dbReference type="ARBA" id="ARBA00002056"/>
    </source>
</evidence>
<evidence type="ECO:0000256" key="2">
    <source>
        <dbReference type="ARBA" id="ARBA00007868"/>
    </source>
</evidence>
<evidence type="ECO:0000256" key="10">
    <source>
        <dbReference type="ARBA" id="ARBA00048975"/>
    </source>
</evidence>
<keyword evidence="5 11" id="KW-0444">Lipid biosynthesis</keyword>
<keyword evidence="8 11" id="KW-0808">Transferase</keyword>
<comment type="pathway">
    <text evidence="11">Bacterial outer membrane biogenesis; LPS lipid A biosynthesis.</text>
</comment>
<evidence type="ECO:0000256" key="5">
    <source>
        <dbReference type="ARBA" id="ARBA00022516"/>
    </source>
</evidence>
<dbReference type="RefSeq" id="WP_183416703.1">
    <property type="nucleotide sequence ID" value="NZ_JACHXA010000005.1"/>
</dbReference>
<sequence length="401" mass="43438">MNSDTVKVFVFAGEPSGDQLGAAVMKDLAGKLNGRILFAGVGGPAMEDQGLQSLFPMHDLSVMGLVEVLGHLPRLTRRMQETIDAAVSFQPDLFLSIDSPSFSLRVAERLRKRHPDGSLPLVHLVAPSVWAWKAWRAKAMAGYLDHLLTLLPFEPPYFQRHGLPATFVGHPAAHLSADAPTKAAAMRTLGLAEEPNFPVLCLLPGSRRMEIARLLPLFKQTLGFVLPEVANLKVLLPTVPAVSSHVREEVAKWPWQVTVLDGDQLKRAAFTISDVALAASGTVAVELAAAKVPAIITYKVNAVSAFFARRMLKVRYVSLVNLIMEREIQPEFIQDRARPDLLASAILQYLGDGSACARQIAALEPALALMQGPTGNPAGLAGEVLQKLLGESVEKKRLHIG</sequence>
<evidence type="ECO:0000256" key="9">
    <source>
        <dbReference type="ARBA" id="ARBA00023098"/>
    </source>
</evidence>
<evidence type="ECO:0000256" key="4">
    <source>
        <dbReference type="ARBA" id="ARBA00020902"/>
    </source>
</evidence>
<proteinExistence type="inferred from homology"/>
<accession>A0A839SV38</accession>
<evidence type="ECO:0000256" key="8">
    <source>
        <dbReference type="ARBA" id="ARBA00022679"/>
    </source>
</evidence>
<dbReference type="SUPFAM" id="SSF53756">
    <property type="entry name" value="UDP-Glycosyltransferase/glycogen phosphorylase"/>
    <property type="match status" value="1"/>
</dbReference>
<comment type="caution">
    <text evidence="12">The sequence shown here is derived from an EMBL/GenBank/DDBJ whole genome shotgun (WGS) entry which is preliminary data.</text>
</comment>
<name>A0A839SV38_9PROT</name>
<organism evidence="12 13">
    <name type="scientific">Limibacillus halophilus</name>
    <dbReference type="NCBI Taxonomy" id="1579333"/>
    <lineage>
        <taxon>Bacteria</taxon>
        <taxon>Pseudomonadati</taxon>
        <taxon>Pseudomonadota</taxon>
        <taxon>Alphaproteobacteria</taxon>
        <taxon>Rhodospirillales</taxon>
        <taxon>Rhodovibrionaceae</taxon>
        <taxon>Limibacillus</taxon>
    </lineage>
</organism>
<dbReference type="PANTHER" id="PTHR30372">
    <property type="entry name" value="LIPID-A-DISACCHARIDE SYNTHASE"/>
    <property type="match status" value="1"/>
</dbReference>
<dbReference type="GO" id="GO:0009245">
    <property type="term" value="P:lipid A biosynthetic process"/>
    <property type="evidence" value="ECO:0007669"/>
    <property type="project" value="UniProtKB-UniRule"/>
</dbReference>
<keyword evidence="7 11" id="KW-0328">Glycosyltransferase</keyword>
<evidence type="ECO:0000313" key="12">
    <source>
        <dbReference type="EMBL" id="MBB3065889.1"/>
    </source>
</evidence>
<dbReference type="Proteomes" id="UP000581135">
    <property type="component" value="Unassembled WGS sequence"/>
</dbReference>
<evidence type="ECO:0000256" key="3">
    <source>
        <dbReference type="ARBA" id="ARBA00012687"/>
    </source>
</evidence>
<dbReference type="GO" id="GO:0016020">
    <property type="term" value="C:membrane"/>
    <property type="evidence" value="ECO:0007669"/>
    <property type="project" value="GOC"/>
</dbReference>
<protein>
    <recommendedName>
        <fullName evidence="4 11">Lipid-A-disaccharide synthase</fullName>
        <ecNumber evidence="3 11">2.4.1.182</ecNumber>
    </recommendedName>
</protein>
<dbReference type="Pfam" id="PF02684">
    <property type="entry name" value="LpxB"/>
    <property type="match status" value="1"/>
</dbReference>
<evidence type="ECO:0000256" key="7">
    <source>
        <dbReference type="ARBA" id="ARBA00022676"/>
    </source>
</evidence>
<evidence type="ECO:0000256" key="11">
    <source>
        <dbReference type="HAMAP-Rule" id="MF_00392"/>
    </source>
</evidence>
<comment type="function">
    <text evidence="1 11">Condensation of UDP-2,3-diacylglucosamine and 2,3-diacylglucosamine-1-phosphate to form lipid A disaccharide, a precursor of lipid A, a phosphorylated glycolipid that anchors the lipopolysaccharide to the outer membrane of the cell.</text>
</comment>
<dbReference type="NCBIfam" id="TIGR00215">
    <property type="entry name" value="lpxB"/>
    <property type="match status" value="1"/>
</dbReference>
<dbReference type="EC" id="2.4.1.182" evidence="3 11"/>
<keyword evidence="13" id="KW-1185">Reference proteome</keyword>
<gene>
    <name evidence="11" type="primary">lpxB</name>
    <name evidence="12" type="ORF">FHR98_002185</name>
</gene>
<dbReference type="EMBL" id="JACHXA010000005">
    <property type="protein sequence ID" value="MBB3065889.1"/>
    <property type="molecule type" value="Genomic_DNA"/>
</dbReference>
<dbReference type="GO" id="GO:0005543">
    <property type="term" value="F:phospholipid binding"/>
    <property type="evidence" value="ECO:0007669"/>
    <property type="project" value="TreeGrafter"/>
</dbReference>
<reference evidence="12 13" key="1">
    <citation type="submission" date="2020-08" db="EMBL/GenBank/DDBJ databases">
        <title>Genomic Encyclopedia of Type Strains, Phase III (KMG-III): the genomes of soil and plant-associated and newly described type strains.</title>
        <authorList>
            <person name="Whitman W."/>
        </authorList>
    </citation>
    <scope>NUCLEOTIDE SEQUENCE [LARGE SCALE GENOMIC DNA]</scope>
    <source>
        <strain evidence="12 13">CECT 8803</strain>
    </source>
</reference>
<comment type="catalytic activity">
    <reaction evidence="10 11">
        <text>a lipid X + a UDP-2-N,3-O-bis[(3R)-3-hydroxyacyl]-alpha-D-glucosamine = a lipid A disaccharide + UDP + H(+)</text>
        <dbReference type="Rhea" id="RHEA:67828"/>
        <dbReference type="ChEBI" id="CHEBI:15378"/>
        <dbReference type="ChEBI" id="CHEBI:58223"/>
        <dbReference type="ChEBI" id="CHEBI:137748"/>
        <dbReference type="ChEBI" id="CHEBI:176338"/>
        <dbReference type="ChEBI" id="CHEBI:176343"/>
        <dbReference type="EC" id="2.4.1.182"/>
    </reaction>
</comment>
<dbReference type="PANTHER" id="PTHR30372:SF4">
    <property type="entry name" value="LIPID-A-DISACCHARIDE SYNTHASE, MITOCHONDRIAL-RELATED"/>
    <property type="match status" value="1"/>
</dbReference>
<comment type="similarity">
    <text evidence="2 11">Belongs to the LpxB family.</text>
</comment>
<evidence type="ECO:0000313" key="13">
    <source>
        <dbReference type="Proteomes" id="UP000581135"/>
    </source>
</evidence>
<dbReference type="InterPro" id="IPR003835">
    <property type="entry name" value="Glyco_trans_19"/>
</dbReference>
<dbReference type="AlphaFoldDB" id="A0A839SV38"/>
<keyword evidence="6 11" id="KW-0441">Lipid A biosynthesis</keyword>